<organism evidence="1 2">
    <name type="scientific">Pseudorhodoferax soli</name>
    <dbReference type="NCBI Taxonomy" id="545864"/>
    <lineage>
        <taxon>Bacteria</taxon>
        <taxon>Pseudomonadati</taxon>
        <taxon>Pseudomonadota</taxon>
        <taxon>Betaproteobacteria</taxon>
        <taxon>Burkholderiales</taxon>
        <taxon>Comamonadaceae</taxon>
    </lineage>
</organism>
<protein>
    <submittedName>
        <fullName evidence="1">Uncharacterized protein</fullName>
    </submittedName>
</protein>
<sequence length="75" mass="8699">MAPMVSELSDAELQDMAAMWRTEALRGSKEARGQAHLLEVEQRRRLGVPGLRDNTDLDLRPLAERQVRRSWWQRG</sequence>
<comment type="caution">
    <text evidence="1">The sequence shown here is derived from an EMBL/GenBank/DDBJ whole genome shotgun (WGS) entry which is preliminary data.</text>
</comment>
<evidence type="ECO:0000313" key="2">
    <source>
        <dbReference type="Proteomes" id="UP000252884"/>
    </source>
</evidence>
<name>A0A368XVD4_9BURK</name>
<keyword evidence="2" id="KW-1185">Reference proteome</keyword>
<dbReference type="AlphaFoldDB" id="A0A368XVD4"/>
<accession>A0A368XVD4</accession>
<evidence type="ECO:0000313" key="1">
    <source>
        <dbReference type="EMBL" id="RCW71439.1"/>
    </source>
</evidence>
<dbReference type="EMBL" id="QPJK01000004">
    <property type="protein sequence ID" value="RCW71439.1"/>
    <property type="molecule type" value="Genomic_DNA"/>
</dbReference>
<proteinExistence type="predicted"/>
<reference evidence="1 2" key="1">
    <citation type="submission" date="2018-07" db="EMBL/GenBank/DDBJ databases">
        <title>Genomic Encyclopedia of Type Strains, Phase IV (KMG-IV): sequencing the most valuable type-strain genomes for metagenomic binning, comparative biology and taxonomic classification.</title>
        <authorList>
            <person name="Goeker M."/>
        </authorList>
    </citation>
    <scope>NUCLEOTIDE SEQUENCE [LARGE SCALE GENOMIC DNA]</scope>
    <source>
        <strain evidence="1 2">DSM 21634</strain>
    </source>
</reference>
<dbReference type="RefSeq" id="WP_114468668.1">
    <property type="nucleotide sequence ID" value="NZ_QPJK01000004.1"/>
</dbReference>
<gene>
    <name evidence="1" type="ORF">DES41_104258</name>
</gene>
<dbReference type="Proteomes" id="UP000252884">
    <property type="component" value="Unassembled WGS sequence"/>
</dbReference>